<feature type="compositionally biased region" description="Basic and acidic residues" evidence="1">
    <location>
        <begin position="40"/>
        <end position="55"/>
    </location>
</feature>
<dbReference type="Proteomes" id="UP000095282">
    <property type="component" value="Unplaced"/>
</dbReference>
<sequence>MAHKRSSCSPLPKAARASEEIWVSTGQMGGFEMSTMGRWNGDEKMEGQRRQEDQRPGGSDDDEGRIRDEEAAKGEKTVPEGKNKVYSRDSRI</sequence>
<feature type="region of interest" description="Disordered" evidence="1">
    <location>
        <begin position="1"/>
        <end position="92"/>
    </location>
</feature>
<proteinExistence type="predicted"/>
<name>A0A1I7UP96_9PELO</name>
<accession>A0A1I7UP96</accession>
<reference evidence="3" key="1">
    <citation type="submission" date="2016-11" db="UniProtKB">
        <authorList>
            <consortium name="WormBaseParasite"/>
        </authorList>
    </citation>
    <scope>IDENTIFICATION</scope>
</reference>
<keyword evidence="2" id="KW-1185">Reference proteome</keyword>
<evidence type="ECO:0000313" key="2">
    <source>
        <dbReference type="Proteomes" id="UP000095282"/>
    </source>
</evidence>
<dbReference type="WBParaSite" id="Csp11.Scaffold630.g17974.t1">
    <property type="protein sequence ID" value="Csp11.Scaffold630.g17974.t1"/>
    <property type="gene ID" value="Csp11.Scaffold630.g17974"/>
</dbReference>
<organism evidence="2 3">
    <name type="scientific">Caenorhabditis tropicalis</name>
    <dbReference type="NCBI Taxonomy" id="1561998"/>
    <lineage>
        <taxon>Eukaryota</taxon>
        <taxon>Metazoa</taxon>
        <taxon>Ecdysozoa</taxon>
        <taxon>Nematoda</taxon>
        <taxon>Chromadorea</taxon>
        <taxon>Rhabditida</taxon>
        <taxon>Rhabditina</taxon>
        <taxon>Rhabditomorpha</taxon>
        <taxon>Rhabditoidea</taxon>
        <taxon>Rhabditidae</taxon>
        <taxon>Peloderinae</taxon>
        <taxon>Caenorhabditis</taxon>
    </lineage>
</organism>
<feature type="compositionally biased region" description="Basic and acidic residues" evidence="1">
    <location>
        <begin position="64"/>
        <end position="92"/>
    </location>
</feature>
<dbReference type="AlphaFoldDB" id="A0A1I7UP96"/>
<evidence type="ECO:0000313" key="3">
    <source>
        <dbReference type="WBParaSite" id="Csp11.Scaffold630.g17974.t1"/>
    </source>
</evidence>
<evidence type="ECO:0000256" key="1">
    <source>
        <dbReference type="SAM" id="MobiDB-lite"/>
    </source>
</evidence>
<protein>
    <submittedName>
        <fullName evidence="3">Uncharacterized protein</fullName>
    </submittedName>
</protein>